<keyword evidence="1" id="KW-0802">TPR repeat</keyword>
<reference evidence="2 3" key="1">
    <citation type="submission" date="2017-08" db="EMBL/GenBank/DDBJ databases">
        <title>Infants hospitalized years apart are colonized by the same room-sourced microbial strains.</title>
        <authorList>
            <person name="Brooks B."/>
            <person name="Olm M.R."/>
            <person name="Firek B.A."/>
            <person name="Baker R."/>
            <person name="Thomas B.C."/>
            <person name="Morowitz M.J."/>
            <person name="Banfield J.F."/>
        </authorList>
    </citation>
    <scope>NUCLEOTIDE SEQUENCE [LARGE SCALE GENOMIC DNA]</scope>
    <source>
        <strain evidence="2">S2_005_003_R2_42</strain>
    </source>
</reference>
<comment type="caution">
    <text evidence="2">The sequence shown here is derived from an EMBL/GenBank/DDBJ whole genome shotgun (WGS) entry which is preliminary data.</text>
</comment>
<evidence type="ECO:0000313" key="3">
    <source>
        <dbReference type="Proteomes" id="UP000249046"/>
    </source>
</evidence>
<dbReference type="InterPro" id="IPR011990">
    <property type="entry name" value="TPR-like_helical_dom_sf"/>
</dbReference>
<evidence type="ECO:0000256" key="1">
    <source>
        <dbReference type="PROSITE-ProRule" id="PRU00339"/>
    </source>
</evidence>
<dbReference type="EMBL" id="QFPO01000022">
    <property type="protein sequence ID" value="PZQ10172.1"/>
    <property type="molecule type" value="Genomic_DNA"/>
</dbReference>
<sequence length="785" mass="85420">MAEAVDDLMLGGRFDDQQRRMRAQQCGKILVETHELDVDGRSGSVERDAGFGTAARAEADRTARHPVPGGALRHNRRLCVPDSEFMLKQSIELHRTGRYAEADEGYRVWLAEHPNDIEALYMYGILRRELGAYDEGEALMLRAHELAPDRIDIIVGLGNVCFEKRDFAGACRRYEHALSFDPNQAIVHAGLGQALLMLGETSRAEQHFHMALRLAESPAAHAGLGSIALERRDAETALKQLTRAAEIAPGDPQIQFLLGRAFTLRGTPAFAEQAYGNALRLNSNLHPARHMLAQLLLEGGRPDEAEPHFRTLAEHPSFGPIGVLGLADVARARGDLNAAVEGYRAALAASPGQAQIVVPLAWCLTELGRRDEAMAAYDQFLQHHPNDRTVRAARAEVNAAIGRPAEAITEWTVLAEQDPDDLQAQIRLAQLHERQGEYPAALAAAERVIALKPDEPGAILVRIRARLRDGDDAGARELLEDWNSRPLSEGSRRQCLNYLGQVHDHAGDYAQAARAFAQAQHGAPSALHPLSRTVPAELDAALAAPAKPAWAEAPVLLLGSPGSGVERIAALLADQPDLVVLRDRSGRWQRDDDFASPQFEAYRGELDEATIDAIRTRYVAPLRRAGIAADTTVVDWLPRWDARLLALLRRAMPGTRLIVVERDPRDALLNWLAFGWLPGIGCSDVAAAARWLARAQRHLHHGAGLDDPRRLHVDADAVLADPATGGAGLAAFLGLGGLLRRGPEFVQADQWPGGLPSRFPAGHWRHYAGVLAEPFAQAAGGDTAA</sequence>
<dbReference type="SMART" id="SM00028">
    <property type="entry name" value="TPR"/>
    <property type="match status" value="9"/>
</dbReference>
<dbReference type="PANTHER" id="PTHR44366">
    <property type="entry name" value="UDP-N-ACETYLGLUCOSAMINE--PEPTIDE N-ACETYLGLUCOSAMINYLTRANSFERASE 110 KDA SUBUNIT"/>
    <property type="match status" value="1"/>
</dbReference>
<feature type="repeat" description="TPR" evidence="1">
    <location>
        <begin position="151"/>
        <end position="184"/>
    </location>
</feature>
<dbReference type="Proteomes" id="UP000249046">
    <property type="component" value="Unassembled WGS sequence"/>
</dbReference>
<dbReference type="GO" id="GO:0006493">
    <property type="term" value="P:protein O-linked glycosylation"/>
    <property type="evidence" value="ECO:0007669"/>
    <property type="project" value="InterPro"/>
</dbReference>
<proteinExistence type="predicted"/>
<accession>A0A2W5JYQ3</accession>
<feature type="repeat" description="TPR" evidence="1">
    <location>
        <begin position="422"/>
        <end position="455"/>
    </location>
</feature>
<dbReference type="GO" id="GO:0097363">
    <property type="term" value="F:protein O-acetylglucosaminyltransferase activity"/>
    <property type="evidence" value="ECO:0007669"/>
    <property type="project" value="TreeGrafter"/>
</dbReference>
<dbReference type="PROSITE" id="PS50005">
    <property type="entry name" value="TPR"/>
    <property type="match status" value="3"/>
</dbReference>
<protein>
    <recommendedName>
        <fullName evidence="4">Tetratricopeptide repeat protein</fullName>
    </recommendedName>
</protein>
<dbReference type="SUPFAM" id="SSF48452">
    <property type="entry name" value="TPR-like"/>
    <property type="match status" value="2"/>
</dbReference>
<evidence type="ECO:0008006" key="4">
    <source>
        <dbReference type="Google" id="ProtNLM"/>
    </source>
</evidence>
<dbReference type="InterPro" id="IPR037919">
    <property type="entry name" value="OGT"/>
</dbReference>
<gene>
    <name evidence="2" type="ORF">DI564_16505</name>
</gene>
<feature type="repeat" description="TPR" evidence="1">
    <location>
        <begin position="218"/>
        <end position="251"/>
    </location>
</feature>
<dbReference type="Pfam" id="PF13432">
    <property type="entry name" value="TPR_16"/>
    <property type="match status" value="3"/>
</dbReference>
<dbReference type="Gene3D" id="1.25.40.10">
    <property type="entry name" value="Tetratricopeptide repeat domain"/>
    <property type="match status" value="2"/>
</dbReference>
<dbReference type="InterPro" id="IPR019734">
    <property type="entry name" value="TPR_rpt"/>
</dbReference>
<organism evidence="2 3">
    <name type="scientific">Rhodanobacter denitrificans</name>
    <dbReference type="NCBI Taxonomy" id="666685"/>
    <lineage>
        <taxon>Bacteria</taxon>
        <taxon>Pseudomonadati</taxon>
        <taxon>Pseudomonadota</taxon>
        <taxon>Gammaproteobacteria</taxon>
        <taxon>Lysobacterales</taxon>
        <taxon>Rhodanobacteraceae</taxon>
        <taxon>Rhodanobacter</taxon>
    </lineage>
</organism>
<dbReference type="InterPro" id="IPR027417">
    <property type="entry name" value="P-loop_NTPase"/>
</dbReference>
<dbReference type="Gene3D" id="3.40.50.300">
    <property type="entry name" value="P-loop containing nucleotide triphosphate hydrolases"/>
    <property type="match status" value="1"/>
</dbReference>
<dbReference type="SUPFAM" id="SSF52540">
    <property type="entry name" value="P-loop containing nucleoside triphosphate hydrolases"/>
    <property type="match status" value="1"/>
</dbReference>
<dbReference type="AlphaFoldDB" id="A0A2W5JYQ3"/>
<name>A0A2W5JYQ3_9GAMM</name>
<dbReference type="PANTHER" id="PTHR44366:SF1">
    <property type="entry name" value="UDP-N-ACETYLGLUCOSAMINE--PEPTIDE N-ACETYLGLUCOSAMINYLTRANSFERASE 110 KDA SUBUNIT"/>
    <property type="match status" value="1"/>
</dbReference>
<evidence type="ECO:0000313" key="2">
    <source>
        <dbReference type="EMBL" id="PZQ10172.1"/>
    </source>
</evidence>
<dbReference type="Pfam" id="PF14559">
    <property type="entry name" value="TPR_19"/>
    <property type="match status" value="1"/>
</dbReference>